<evidence type="ECO:0000313" key="3">
    <source>
        <dbReference type="Proteomes" id="UP000297477"/>
    </source>
</evidence>
<dbReference type="InterPro" id="IPR015032">
    <property type="entry name" value="ThsB__TIR-like_domain"/>
</dbReference>
<sequence length="173" mass="19449">MSYRNKTYVAFASEDIHNYRLMTAWRANKNIDFDFTNAHDIYQARDTSTPETIKRRLRERLNNTKQVVLLGSPAARLKGSNSSSFLAYEVGAIISLGLPVVVANLDGARRGRSGTNIPAPFADMDYFTMSVSFGPTIIKYALDQYVPEFNSSDKTGPYHYNESVYDSLGLNKK</sequence>
<dbReference type="Pfam" id="PF08937">
    <property type="entry name" value="ThsB_TIR"/>
    <property type="match status" value="1"/>
</dbReference>
<dbReference type="Proteomes" id="UP000297477">
    <property type="component" value="Unassembled WGS sequence"/>
</dbReference>
<keyword evidence="3" id="KW-1185">Reference proteome</keyword>
<name>A0ABY2JXL0_9MICC</name>
<protein>
    <submittedName>
        <fullName evidence="2">Molecular chaperone Tir</fullName>
    </submittedName>
</protein>
<dbReference type="RefSeq" id="WP_067192440.1">
    <property type="nucleotide sequence ID" value="NZ_SPKT01000047.1"/>
</dbReference>
<dbReference type="Gene3D" id="3.40.50.11200">
    <property type="match status" value="1"/>
</dbReference>
<dbReference type="EMBL" id="SPKT01000047">
    <property type="protein sequence ID" value="TFH97819.1"/>
    <property type="molecule type" value="Genomic_DNA"/>
</dbReference>
<reference evidence="2 3" key="1">
    <citation type="submission" date="2019-03" db="EMBL/GenBank/DDBJ databases">
        <title>Reclassification of Micrococcus aloeverae and Micrococcus yunnanensis as later heterotypic synonyms of Micrococcus luteus.</title>
        <authorList>
            <person name="Huang C.-H."/>
        </authorList>
    </citation>
    <scope>NUCLEOTIDE SEQUENCE [LARGE SCALE GENOMIC DNA]</scope>
    <source>
        <strain evidence="2 3">BCRC 12151</strain>
    </source>
</reference>
<evidence type="ECO:0000313" key="2">
    <source>
        <dbReference type="EMBL" id="TFH97819.1"/>
    </source>
</evidence>
<gene>
    <name evidence="2" type="ORF">E4A49_11755</name>
</gene>
<evidence type="ECO:0000259" key="1">
    <source>
        <dbReference type="Pfam" id="PF08937"/>
    </source>
</evidence>
<comment type="caution">
    <text evidence="2">The sequence shown here is derived from an EMBL/GenBank/DDBJ whole genome shotgun (WGS) entry which is preliminary data.</text>
</comment>
<proteinExistence type="predicted"/>
<feature type="domain" description="Thoeris protein ThsB TIR-like" evidence="1">
    <location>
        <begin position="8"/>
        <end position="109"/>
    </location>
</feature>
<organism evidence="2 3">
    <name type="scientific">Micrococcus lylae</name>
    <dbReference type="NCBI Taxonomy" id="1273"/>
    <lineage>
        <taxon>Bacteria</taxon>
        <taxon>Bacillati</taxon>
        <taxon>Actinomycetota</taxon>
        <taxon>Actinomycetes</taxon>
        <taxon>Micrococcales</taxon>
        <taxon>Micrococcaceae</taxon>
        <taxon>Micrococcus</taxon>
    </lineage>
</organism>
<accession>A0ABY2JXL0</accession>